<dbReference type="GO" id="GO:0003677">
    <property type="term" value="F:DNA binding"/>
    <property type="evidence" value="ECO:0007669"/>
    <property type="project" value="UniProtKB-KW"/>
</dbReference>
<dbReference type="Gene3D" id="1.10.260.40">
    <property type="entry name" value="lambda repressor-like DNA-binding domains"/>
    <property type="match status" value="1"/>
</dbReference>
<dbReference type="SUPFAM" id="SSF47413">
    <property type="entry name" value="lambda repressor-like DNA-binding domains"/>
    <property type="match status" value="1"/>
</dbReference>
<dbReference type="GO" id="GO:0003700">
    <property type="term" value="F:DNA-binding transcription factor activity"/>
    <property type="evidence" value="ECO:0007669"/>
    <property type="project" value="TreeGrafter"/>
</dbReference>
<dbReference type="InterPro" id="IPR050807">
    <property type="entry name" value="TransReg_Diox_bact_type"/>
</dbReference>
<dbReference type="AlphaFoldDB" id="A0AA37XBB2"/>
<evidence type="ECO:0000313" key="3">
    <source>
        <dbReference type="EMBL" id="GMA27422.1"/>
    </source>
</evidence>
<dbReference type="InterPro" id="IPR010982">
    <property type="entry name" value="Lambda_DNA-bd_dom_sf"/>
</dbReference>
<dbReference type="PANTHER" id="PTHR46797:SF1">
    <property type="entry name" value="METHYLPHOSPHONATE SYNTHASE"/>
    <property type="match status" value="1"/>
</dbReference>
<evidence type="ECO:0000259" key="2">
    <source>
        <dbReference type="PROSITE" id="PS50943"/>
    </source>
</evidence>
<evidence type="ECO:0000313" key="4">
    <source>
        <dbReference type="Proteomes" id="UP001157160"/>
    </source>
</evidence>
<dbReference type="InterPro" id="IPR001387">
    <property type="entry name" value="Cro/C1-type_HTH"/>
</dbReference>
<proteinExistence type="predicted"/>
<sequence length="197" mass="21191">MHARSPASVAERDALAAVGPRLRTIRTARGVTLAAVAAETGISTSTLSRLESGGRKPTLELLLPLARAYGVPLDELVNAPASGDPRIHIRPLRRDSQVILPLSSGAGGVHAFKHVYRGARPGDPAPRRRTHPGHEWFTVLSGRIRLLLGDAEHLIERGEAVEFDTLTPHWFGPADQRPAEVLSLFGADGERVHVTAI</sequence>
<reference evidence="3 4" key="1">
    <citation type="journal article" date="2014" name="Int. J. Syst. Evol. Microbiol.">
        <title>Complete genome sequence of Corynebacterium casei LMG S-19264T (=DSM 44701T), isolated from a smear-ripened cheese.</title>
        <authorList>
            <consortium name="US DOE Joint Genome Institute (JGI-PGF)"/>
            <person name="Walter F."/>
            <person name="Albersmeier A."/>
            <person name="Kalinowski J."/>
            <person name="Ruckert C."/>
        </authorList>
    </citation>
    <scope>NUCLEOTIDE SEQUENCE [LARGE SCALE GENOMIC DNA]</scope>
    <source>
        <strain evidence="3 4">NBRC 112289</strain>
    </source>
</reference>
<dbReference type="Proteomes" id="UP001157160">
    <property type="component" value="Unassembled WGS sequence"/>
</dbReference>
<dbReference type="SMART" id="SM00530">
    <property type="entry name" value="HTH_XRE"/>
    <property type="match status" value="1"/>
</dbReference>
<organism evidence="3 4">
    <name type="scientific">Arenivirga flava</name>
    <dbReference type="NCBI Taxonomy" id="1930060"/>
    <lineage>
        <taxon>Bacteria</taxon>
        <taxon>Bacillati</taxon>
        <taxon>Actinomycetota</taxon>
        <taxon>Actinomycetes</taxon>
        <taxon>Micrococcales</taxon>
        <taxon>Microbacteriaceae</taxon>
        <taxon>Arenivirga</taxon>
    </lineage>
</organism>
<comment type="caution">
    <text evidence="3">The sequence shown here is derived from an EMBL/GenBank/DDBJ whole genome shotgun (WGS) entry which is preliminary data.</text>
</comment>
<dbReference type="EMBL" id="BSUL01000001">
    <property type="protein sequence ID" value="GMA27422.1"/>
    <property type="molecule type" value="Genomic_DNA"/>
</dbReference>
<dbReference type="Gene3D" id="2.60.120.10">
    <property type="entry name" value="Jelly Rolls"/>
    <property type="match status" value="1"/>
</dbReference>
<dbReference type="PANTHER" id="PTHR46797">
    <property type="entry name" value="HTH-TYPE TRANSCRIPTIONAL REGULATOR"/>
    <property type="match status" value="1"/>
</dbReference>
<dbReference type="Pfam" id="PF07883">
    <property type="entry name" value="Cupin_2"/>
    <property type="match status" value="1"/>
</dbReference>
<dbReference type="RefSeq" id="WP_284230000.1">
    <property type="nucleotide sequence ID" value="NZ_BSUL01000001.1"/>
</dbReference>
<name>A0AA37XBB2_9MICO</name>
<protein>
    <submittedName>
        <fullName evidence="3">DNA-binding protein</fullName>
    </submittedName>
</protein>
<dbReference type="SUPFAM" id="SSF51182">
    <property type="entry name" value="RmlC-like cupins"/>
    <property type="match status" value="1"/>
</dbReference>
<dbReference type="CDD" id="cd00093">
    <property type="entry name" value="HTH_XRE"/>
    <property type="match status" value="1"/>
</dbReference>
<dbReference type="PROSITE" id="PS50943">
    <property type="entry name" value="HTH_CROC1"/>
    <property type="match status" value="1"/>
</dbReference>
<dbReference type="InterPro" id="IPR013096">
    <property type="entry name" value="Cupin_2"/>
</dbReference>
<dbReference type="InterPro" id="IPR014710">
    <property type="entry name" value="RmlC-like_jellyroll"/>
</dbReference>
<keyword evidence="4" id="KW-1185">Reference proteome</keyword>
<gene>
    <name evidence="3" type="ORF">GCM10025874_06750</name>
</gene>
<accession>A0AA37XBB2</accession>
<keyword evidence="1 3" id="KW-0238">DNA-binding</keyword>
<dbReference type="Pfam" id="PF01381">
    <property type="entry name" value="HTH_3"/>
    <property type="match status" value="1"/>
</dbReference>
<dbReference type="GO" id="GO:0005829">
    <property type="term" value="C:cytosol"/>
    <property type="evidence" value="ECO:0007669"/>
    <property type="project" value="TreeGrafter"/>
</dbReference>
<dbReference type="CDD" id="cd02209">
    <property type="entry name" value="cupin_XRE_C"/>
    <property type="match status" value="1"/>
</dbReference>
<feature type="domain" description="HTH cro/C1-type" evidence="2">
    <location>
        <begin position="22"/>
        <end position="76"/>
    </location>
</feature>
<dbReference type="InterPro" id="IPR011051">
    <property type="entry name" value="RmlC_Cupin_sf"/>
</dbReference>
<evidence type="ECO:0000256" key="1">
    <source>
        <dbReference type="ARBA" id="ARBA00023125"/>
    </source>
</evidence>